<gene>
    <name evidence="1" type="ORF">Q9K01_05280</name>
</gene>
<comment type="caution">
    <text evidence="1">The sequence shown here is derived from an EMBL/GenBank/DDBJ whole genome shotgun (WGS) entry which is preliminary data.</text>
</comment>
<organism evidence="1 2">
    <name type="scientific">Qipengyuania benthica</name>
    <dbReference type="NCBI Taxonomy" id="3067651"/>
    <lineage>
        <taxon>Bacteria</taxon>
        <taxon>Pseudomonadati</taxon>
        <taxon>Pseudomonadota</taxon>
        <taxon>Alphaproteobacteria</taxon>
        <taxon>Sphingomonadales</taxon>
        <taxon>Erythrobacteraceae</taxon>
        <taxon>Qipengyuania</taxon>
    </lineage>
</organism>
<name>A0ABT9H846_9SPHN</name>
<reference evidence="1 2" key="1">
    <citation type="submission" date="2023-08" db="EMBL/GenBank/DDBJ databases">
        <title>genomic of DY56.</title>
        <authorList>
            <person name="Wang Y."/>
        </authorList>
    </citation>
    <scope>NUCLEOTIDE SEQUENCE [LARGE SCALE GENOMIC DNA]</scope>
    <source>
        <strain evidence="1 2">DY56-A-20</strain>
    </source>
</reference>
<evidence type="ECO:0000313" key="2">
    <source>
        <dbReference type="Proteomes" id="UP001235664"/>
    </source>
</evidence>
<dbReference type="Proteomes" id="UP001235664">
    <property type="component" value="Unassembled WGS sequence"/>
</dbReference>
<dbReference type="RefSeq" id="WP_305929192.1">
    <property type="nucleotide sequence ID" value="NZ_JAVAIL010000002.1"/>
</dbReference>
<evidence type="ECO:0000313" key="1">
    <source>
        <dbReference type="EMBL" id="MDP4539035.1"/>
    </source>
</evidence>
<dbReference type="EMBL" id="JAVAIL010000002">
    <property type="protein sequence ID" value="MDP4539035.1"/>
    <property type="molecule type" value="Genomic_DNA"/>
</dbReference>
<proteinExistence type="predicted"/>
<keyword evidence="2" id="KW-1185">Reference proteome</keyword>
<sequence>MQTADPKGRARACGGALCAVCRGESRCEKITELKADLTGFQIEELFRDELESELRFHVQRAFEDDEWSDKALEMGTEDRVVYRHPTSSDRFAPELLEYAKGASPDEWIGQKLASIGASSDSRDISAARAHLFGTRAAAGSLVQRLF</sequence>
<accession>A0ABT9H846</accession>
<protein>
    <submittedName>
        <fullName evidence="1">Uncharacterized protein</fullName>
    </submittedName>
</protein>